<comment type="catalytic activity">
    <reaction evidence="2">
        <text>agmatine + H2O = N-carbamoylputrescine + NH4(+)</text>
        <dbReference type="Rhea" id="RHEA:18037"/>
        <dbReference type="ChEBI" id="CHEBI:15377"/>
        <dbReference type="ChEBI" id="CHEBI:28938"/>
        <dbReference type="ChEBI" id="CHEBI:58145"/>
        <dbReference type="ChEBI" id="CHEBI:58318"/>
        <dbReference type="EC" id="3.5.3.12"/>
    </reaction>
</comment>
<evidence type="ECO:0000313" key="4">
    <source>
        <dbReference type="Proteomes" id="UP000581135"/>
    </source>
</evidence>
<dbReference type="Gene3D" id="3.75.10.10">
    <property type="entry name" value="L-arginine/glycine Amidinotransferase, Chain A"/>
    <property type="match status" value="1"/>
</dbReference>
<accession>A0A839SQE9</accession>
<dbReference type="NCBIfam" id="TIGR03380">
    <property type="entry name" value="agmatine_aguA"/>
    <property type="match status" value="1"/>
</dbReference>
<feature type="active site" description="Amidino-cysteine intermediate" evidence="2">
    <location>
        <position position="330"/>
    </location>
</feature>
<name>A0A839SQE9_9PROT</name>
<keyword evidence="4" id="KW-1185">Reference proteome</keyword>
<dbReference type="SUPFAM" id="SSF55909">
    <property type="entry name" value="Pentein"/>
    <property type="match status" value="1"/>
</dbReference>
<proteinExistence type="inferred from homology"/>
<comment type="caution">
    <text evidence="3">The sequence shown here is derived from an EMBL/GenBank/DDBJ whole genome shotgun (WGS) entry which is preliminary data.</text>
</comment>
<dbReference type="Pfam" id="PF04371">
    <property type="entry name" value="PAD_porph"/>
    <property type="match status" value="1"/>
</dbReference>
<evidence type="ECO:0000256" key="2">
    <source>
        <dbReference type="HAMAP-Rule" id="MF_01841"/>
    </source>
</evidence>
<dbReference type="PANTHER" id="PTHR31377:SF0">
    <property type="entry name" value="AGMATINE DEIMINASE-RELATED"/>
    <property type="match status" value="1"/>
</dbReference>
<comment type="similarity">
    <text evidence="2">Belongs to the agmatine deiminase family.</text>
</comment>
<dbReference type="GO" id="GO:0009446">
    <property type="term" value="P:putrescine biosynthetic process"/>
    <property type="evidence" value="ECO:0007669"/>
    <property type="project" value="InterPro"/>
</dbReference>
<dbReference type="AlphaFoldDB" id="A0A839SQE9"/>
<evidence type="ECO:0000313" key="3">
    <source>
        <dbReference type="EMBL" id="MBB3065031.1"/>
    </source>
</evidence>
<keyword evidence="1 2" id="KW-0378">Hydrolase</keyword>
<organism evidence="3 4">
    <name type="scientific">Limibacillus halophilus</name>
    <dbReference type="NCBI Taxonomy" id="1579333"/>
    <lineage>
        <taxon>Bacteria</taxon>
        <taxon>Pseudomonadati</taxon>
        <taxon>Pseudomonadota</taxon>
        <taxon>Alphaproteobacteria</taxon>
        <taxon>Rhodospirillales</taxon>
        <taxon>Rhodovibrionaceae</taxon>
        <taxon>Limibacillus</taxon>
    </lineage>
</organism>
<dbReference type="InterPro" id="IPR007466">
    <property type="entry name" value="Peptidyl-Arg-deiminase_porph"/>
</dbReference>
<dbReference type="PANTHER" id="PTHR31377">
    <property type="entry name" value="AGMATINE DEIMINASE-RELATED"/>
    <property type="match status" value="1"/>
</dbReference>
<dbReference type="EC" id="3.5.3.12" evidence="2"/>
<dbReference type="GO" id="GO:0004668">
    <property type="term" value="F:protein-arginine deiminase activity"/>
    <property type="evidence" value="ECO:0007669"/>
    <property type="project" value="InterPro"/>
</dbReference>
<dbReference type="Proteomes" id="UP000581135">
    <property type="component" value="Unassembled WGS sequence"/>
</dbReference>
<gene>
    <name evidence="2" type="primary">aguA</name>
    <name evidence="3" type="ORF">FHR98_001310</name>
</gene>
<dbReference type="GO" id="GO:0047632">
    <property type="term" value="F:agmatine deiminase activity"/>
    <property type="evidence" value="ECO:0007669"/>
    <property type="project" value="UniProtKB-UniRule"/>
</dbReference>
<dbReference type="InterPro" id="IPR017754">
    <property type="entry name" value="Agmatine_deiminase"/>
</dbReference>
<protein>
    <recommendedName>
        <fullName evidence="2">Putative agmatine deiminase</fullName>
        <ecNumber evidence="2">3.5.3.12</ecNumber>
    </recommendedName>
    <alternativeName>
        <fullName evidence="2">Agmatine iminohydrolase</fullName>
    </alternativeName>
</protein>
<sequence length="339" mass="37625">MTRPSDNGYRMPAEWEPHQRCWMAWPCREELWGDGLEAARDAYAEVARAIAAFEPVTMIANPRDVAEVSLQLGPGIATFSQEHDDSWMRDNGPTFLVDSRSELAGVDWKFNGWGGKYEPHDLDDKVAEAVIRHVQAELYKAPIVLEGGSIHTDGEGTLLTTEQCLLNPNRNSGMDRKQIEEVLQGYLGVRKVVWLGQGLHNDETDGHVDNLCCFVKPGVVLLHACRDSSDPNNEVYKDARARLENATDAQGRSFEIVEIEQPRPRKGRKGDKLAASYVNFYIANEGVIVPAFDDPRDEAAFDTISKCFPDHDVVQVLAGDIVVGGGGIHCITQQQPKVD</sequence>
<evidence type="ECO:0000256" key="1">
    <source>
        <dbReference type="ARBA" id="ARBA00022801"/>
    </source>
</evidence>
<dbReference type="RefSeq" id="WP_183415843.1">
    <property type="nucleotide sequence ID" value="NZ_JACHXA010000003.1"/>
</dbReference>
<reference evidence="3 4" key="1">
    <citation type="submission" date="2020-08" db="EMBL/GenBank/DDBJ databases">
        <title>Genomic Encyclopedia of Type Strains, Phase III (KMG-III): the genomes of soil and plant-associated and newly described type strains.</title>
        <authorList>
            <person name="Whitman W."/>
        </authorList>
    </citation>
    <scope>NUCLEOTIDE SEQUENCE [LARGE SCALE GENOMIC DNA]</scope>
    <source>
        <strain evidence="3 4">CECT 8803</strain>
    </source>
</reference>
<dbReference type="HAMAP" id="MF_01841">
    <property type="entry name" value="Agmatine_deimin"/>
    <property type="match status" value="1"/>
</dbReference>
<dbReference type="EMBL" id="JACHXA010000003">
    <property type="protein sequence ID" value="MBB3065031.1"/>
    <property type="molecule type" value="Genomic_DNA"/>
</dbReference>